<reference evidence="5 6" key="1">
    <citation type="journal article" date="2019" name="Nat. Microbiol.">
        <title>Mediterranean grassland soil C-N compound turnover is dependent on rainfall and depth, and is mediated by genomically divergent microorganisms.</title>
        <authorList>
            <person name="Diamond S."/>
            <person name="Andeer P.F."/>
            <person name="Li Z."/>
            <person name="Crits-Christoph A."/>
            <person name="Burstein D."/>
            <person name="Anantharaman K."/>
            <person name="Lane K.R."/>
            <person name="Thomas B.C."/>
            <person name="Pan C."/>
            <person name="Northen T.R."/>
            <person name="Banfield J.F."/>
        </authorList>
    </citation>
    <scope>NUCLEOTIDE SEQUENCE [LARGE SCALE GENOMIC DNA]</scope>
    <source>
        <strain evidence="3">WS_4</strain>
        <strain evidence="4">WS_7</strain>
    </source>
</reference>
<dbReference type="Gene3D" id="2.60.40.4070">
    <property type="match status" value="1"/>
</dbReference>
<evidence type="ECO:0000313" key="6">
    <source>
        <dbReference type="Proteomes" id="UP000319829"/>
    </source>
</evidence>
<feature type="chain" id="PRO_5039865665" evidence="1">
    <location>
        <begin position="22"/>
        <end position="278"/>
    </location>
</feature>
<evidence type="ECO:0000259" key="2">
    <source>
        <dbReference type="Pfam" id="PF13860"/>
    </source>
</evidence>
<dbReference type="Proteomes" id="UP000317366">
    <property type="component" value="Unassembled WGS sequence"/>
</dbReference>
<feature type="domain" description="FlgD/Vpr Ig-like" evidence="2">
    <location>
        <begin position="200"/>
        <end position="266"/>
    </location>
</feature>
<organism evidence="4 5">
    <name type="scientific">Eiseniibacteriota bacterium</name>
    <dbReference type="NCBI Taxonomy" id="2212470"/>
    <lineage>
        <taxon>Bacteria</taxon>
        <taxon>Candidatus Eiseniibacteriota</taxon>
    </lineage>
</organism>
<dbReference type="AlphaFoldDB" id="A0A538TJ59"/>
<evidence type="ECO:0000313" key="5">
    <source>
        <dbReference type="Proteomes" id="UP000317366"/>
    </source>
</evidence>
<comment type="caution">
    <text evidence="4">The sequence shown here is derived from an EMBL/GenBank/DDBJ whole genome shotgun (WGS) entry which is preliminary data.</text>
</comment>
<evidence type="ECO:0000313" key="4">
    <source>
        <dbReference type="EMBL" id="TMQ63653.1"/>
    </source>
</evidence>
<evidence type="ECO:0000256" key="1">
    <source>
        <dbReference type="SAM" id="SignalP"/>
    </source>
</evidence>
<name>A0A538TJ59_UNCEI</name>
<evidence type="ECO:0000313" key="3">
    <source>
        <dbReference type="EMBL" id="TMQ53771.1"/>
    </source>
</evidence>
<dbReference type="NCBIfam" id="TIGR04183">
    <property type="entry name" value="Por_Secre_tail"/>
    <property type="match status" value="1"/>
</dbReference>
<feature type="signal peptide" evidence="1">
    <location>
        <begin position="1"/>
        <end position="21"/>
    </location>
</feature>
<dbReference type="EMBL" id="VBOU01000080">
    <property type="protein sequence ID" value="TMQ53771.1"/>
    <property type="molecule type" value="Genomic_DNA"/>
</dbReference>
<keyword evidence="1" id="KW-0732">Signal</keyword>
<proteinExistence type="predicted"/>
<dbReference type="EMBL" id="VBOX01000055">
    <property type="protein sequence ID" value="TMQ63653.1"/>
    <property type="molecule type" value="Genomic_DNA"/>
</dbReference>
<protein>
    <submittedName>
        <fullName evidence="4">T9SS type A sorting domain-containing protein</fullName>
    </submittedName>
</protein>
<accession>A0A538TJ59</accession>
<dbReference type="InterPro" id="IPR025965">
    <property type="entry name" value="FlgD/Vpr_Ig-like"/>
</dbReference>
<gene>
    <name evidence="3" type="ORF">E6K74_08435</name>
    <name evidence="4" type="ORF">E6K77_04805</name>
</gene>
<sequence length="278" mass="29525">MLTKRLTRCCAVIFMTGVAMSPVLEAHPAAAQTDSTYFYRYLLGALSNFQTGCFGPCACPVLISSPLEGTFTLKHVGFDGLFDRYSVSDVRWVVPDNTTTLTIQGAGTYRVGGEVAVQQQMSLDLSVSGGPIQHFDSGLIAGGGGFPKIDITISLHQNTACRDTMMRVEASPYYTASGIATGAIGNSAALDRVSPNPFGGQVKLRLTLAHPGPVEIVVYDLGGRIVRSLANGAWFTAGEHTLSWDGRCDSGASSSAGVYFVRAQAGGDRFVRRVVKVE</sequence>
<dbReference type="Pfam" id="PF13860">
    <property type="entry name" value="FlgD_ig"/>
    <property type="match status" value="1"/>
</dbReference>
<dbReference type="InterPro" id="IPR026444">
    <property type="entry name" value="Secre_tail"/>
</dbReference>
<dbReference type="Proteomes" id="UP000319829">
    <property type="component" value="Unassembled WGS sequence"/>
</dbReference>